<dbReference type="EMBL" id="JACMSC010000006">
    <property type="protein sequence ID" value="KAG6518481.1"/>
    <property type="molecule type" value="Genomic_DNA"/>
</dbReference>
<name>A0A8J5HKQ5_ZINOF</name>
<dbReference type="AlphaFoldDB" id="A0A8J5HKQ5"/>
<evidence type="ECO:0000313" key="1">
    <source>
        <dbReference type="EMBL" id="KAG6518481.1"/>
    </source>
</evidence>
<keyword evidence="2" id="KW-1185">Reference proteome</keyword>
<gene>
    <name evidence="1" type="ORF">ZIOFF_021956</name>
</gene>
<comment type="caution">
    <text evidence="1">The sequence shown here is derived from an EMBL/GenBank/DDBJ whole genome shotgun (WGS) entry which is preliminary data.</text>
</comment>
<organism evidence="1 2">
    <name type="scientific">Zingiber officinale</name>
    <name type="common">Ginger</name>
    <name type="synonym">Amomum zingiber</name>
    <dbReference type="NCBI Taxonomy" id="94328"/>
    <lineage>
        <taxon>Eukaryota</taxon>
        <taxon>Viridiplantae</taxon>
        <taxon>Streptophyta</taxon>
        <taxon>Embryophyta</taxon>
        <taxon>Tracheophyta</taxon>
        <taxon>Spermatophyta</taxon>
        <taxon>Magnoliopsida</taxon>
        <taxon>Liliopsida</taxon>
        <taxon>Zingiberales</taxon>
        <taxon>Zingiberaceae</taxon>
        <taxon>Zingiber</taxon>
    </lineage>
</organism>
<proteinExistence type="predicted"/>
<dbReference type="Proteomes" id="UP000734854">
    <property type="component" value="Unassembled WGS sequence"/>
</dbReference>
<accession>A0A8J5HKQ5</accession>
<evidence type="ECO:0000313" key="2">
    <source>
        <dbReference type="Proteomes" id="UP000734854"/>
    </source>
</evidence>
<protein>
    <submittedName>
        <fullName evidence="1">Uncharacterized protein</fullName>
    </submittedName>
</protein>
<sequence length="99" mass="11262">MDELTSSLDARTAAIVMRAVKNVSEPGRTILKHSIRESKDMATCLSTPSRDLKELTFPTCYPQNSWERYSGSKESNYFVVPRPASQTFTIQFNSKAFRH</sequence>
<reference evidence="1 2" key="1">
    <citation type="submission" date="2020-08" db="EMBL/GenBank/DDBJ databases">
        <title>Plant Genome Project.</title>
        <authorList>
            <person name="Zhang R.-G."/>
        </authorList>
    </citation>
    <scope>NUCLEOTIDE SEQUENCE [LARGE SCALE GENOMIC DNA]</scope>
    <source>
        <tissue evidence="1">Rhizome</tissue>
    </source>
</reference>